<gene>
    <name evidence="1" type="ORF">Q75_07675</name>
</gene>
<evidence type="ECO:0000313" key="2">
    <source>
        <dbReference type="Proteomes" id="UP000074108"/>
    </source>
</evidence>
<dbReference type="PATRIC" id="fig|1150625.3.peg.1618"/>
<dbReference type="Proteomes" id="UP000074108">
    <property type="component" value="Unassembled WGS sequence"/>
</dbReference>
<dbReference type="InterPro" id="IPR025916">
    <property type="entry name" value="YdjO"/>
</dbReference>
<keyword evidence="2" id="KW-1185">Reference proteome</keyword>
<dbReference type="Pfam" id="PF14169">
    <property type="entry name" value="YdjO"/>
    <property type="match status" value="1"/>
</dbReference>
<evidence type="ECO:0000313" key="1">
    <source>
        <dbReference type="EMBL" id="KUP06412.1"/>
    </source>
</evidence>
<dbReference type="OrthoDB" id="1955171at2"/>
<proteinExistence type="predicted"/>
<accession>A0A147K881</accession>
<protein>
    <submittedName>
        <fullName evidence="1">Cold-shock protein</fullName>
    </submittedName>
</protein>
<comment type="caution">
    <text evidence="1">The sequence shown here is derived from an EMBL/GenBank/DDBJ whole genome shotgun (WGS) entry which is preliminary data.</text>
</comment>
<dbReference type="STRING" id="1150625.Q75_07675"/>
<dbReference type="EMBL" id="LDYG01000028">
    <property type="protein sequence ID" value="KUP06412.1"/>
    <property type="molecule type" value="Genomic_DNA"/>
</dbReference>
<dbReference type="RefSeq" id="WP_059282803.1">
    <property type="nucleotide sequence ID" value="NZ_LDYG01000028.1"/>
</dbReference>
<dbReference type="AlphaFoldDB" id="A0A147K881"/>
<reference evidence="1 2" key="1">
    <citation type="journal article" date="2016" name="Front. Microbiol.">
        <title>Microevolution Analysis of Bacillus coahuilensis Unveils Differences in Phosphorus Acquisition Strategies and Their Regulation.</title>
        <authorList>
            <person name="Gomez-Lunar Z."/>
            <person name="Hernandez-Gonzalez I."/>
            <person name="Rodriguez-Torres M.D."/>
            <person name="Souza V."/>
            <person name="Olmedo-Alvarez G."/>
        </authorList>
    </citation>
    <scope>NUCLEOTIDE SEQUENCE [LARGE SCALE GENOMIC DNA]</scope>
    <source>
        <strain evidence="2">p1.1.43</strain>
    </source>
</reference>
<organism evidence="1 2">
    <name type="scientific">Bacillus coahuilensis p1.1.43</name>
    <dbReference type="NCBI Taxonomy" id="1150625"/>
    <lineage>
        <taxon>Bacteria</taxon>
        <taxon>Bacillati</taxon>
        <taxon>Bacillota</taxon>
        <taxon>Bacilli</taxon>
        <taxon>Bacillales</taxon>
        <taxon>Bacillaceae</taxon>
        <taxon>Bacillus</taxon>
    </lineage>
</organism>
<name>A0A147K881_9BACI</name>
<sequence>MAFGRKQEEEIKTAETTIWECNSDSCNAWVRDNFKNEEEPSCPICGGLMESNTKVLQVVENPHKSF</sequence>